<proteinExistence type="predicted"/>
<sequence>MKRILSFTFILFLMTSCARDKTKSQSIENKTSLDSIVRNHIDNIPQFTTGYNHKAMVLGTFHFNRASDGSDVVAKNQIDITTEENQKLIEDLVSRIVEDYKPTILAVEWMPNYQGTIDSLYTKYKKTEKLPKSEAFQIGFRIAKKLNLPTVYCVDNRPPQPESVMKMELDFDEYLKSLNQESLVSEYDDDNNAYNNYMDDLLAKSNVLEHLRAINSKENIRRFKAFSFTGLVNAGYNDNYVGADFTGMWYQRNTRIYVNIRNLTKTKSERVLVIYGAAHKWALDEIFDGSPEFEIIQPFEY</sequence>
<dbReference type="PROSITE" id="PS51257">
    <property type="entry name" value="PROKAR_LIPOPROTEIN"/>
    <property type="match status" value="1"/>
</dbReference>
<evidence type="ECO:0000313" key="2">
    <source>
        <dbReference type="Proteomes" id="UP001165381"/>
    </source>
</evidence>
<keyword evidence="2" id="KW-1185">Reference proteome</keyword>
<reference evidence="1" key="1">
    <citation type="submission" date="2022-05" db="EMBL/GenBank/DDBJ databases">
        <authorList>
            <person name="Park J.-S."/>
        </authorList>
    </citation>
    <scope>NUCLEOTIDE SEQUENCE</scope>
    <source>
        <strain evidence="1">2012CJ34-3</strain>
    </source>
</reference>
<name>A0ABT0QI26_9FLAO</name>
<dbReference type="EMBL" id="JAMFLZ010000010">
    <property type="protein sequence ID" value="MCL6296653.1"/>
    <property type="molecule type" value="Genomic_DNA"/>
</dbReference>
<dbReference type="Pfam" id="PF18950">
    <property type="entry name" value="DUF5694"/>
    <property type="match status" value="1"/>
</dbReference>
<gene>
    <name evidence="1" type="ORF">M3P09_16720</name>
</gene>
<dbReference type="Proteomes" id="UP001165381">
    <property type="component" value="Unassembled WGS sequence"/>
</dbReference>
<dbReference type="RefSeq" id="WP_249973989.1">
    <property type="nucleotide sequence ID" value="NZ_JAMFLZ010000010.1"/>
</dbReference>
<organism evidence="1 2">
    <name type="scientific">Jejuia spongiicola</name>
    <dbReference type="NCBI Taxonomy" id="2942207"/>
    <lineage>
        <taxon>Bacteria</taxon>
        <taxon>Pseudomonadati</taxon>
        <taxon>Bacteroidota</taxon>
        <taxon>Flavobacteriia</taxon>
        <taxon>Flavobacteriales</taxon>
        <taxon>Flavobacteriaceae</taxon>
        <taxon>Jejuia</taxon>
    </lineage>
</organism>
<dbReference type="InterPro" id="IPR043749">
    <property type="entry name" value="DUF5694"/>
</dbReference>
<accession>A0ABT0QI26</accession>
<evidence type="ECO:0000313" key="1">
    <source>
        <dbReference type="EMBL" id="MCL6296653.1"/>
    </source>
</evidence>
<protein>
    <submittedName>
        <fullName evidence="1">DUF5694 domain-containing protein</fullName>
    </submittedName>
</protein>
<comment type="caution">
    <text evidence="1">The sequence shown here is derived from an EMBL/GenBank/DDBJ whole genome shotgun (WGS) entry which is preliminary data.</text>
</comment>